<feature type="domain" description="4Fe-4S ferredoxin-type" evidence="9">
    <location>
        <begin position="358"/>
        <end position="381"/>
    </location>
</feature>
<keyword evidence="6 8" id="KW-0408">Iron</keyword>
<feature type="binding site" evidence="8">
    <location>
        <position position="413"/>
    </location>
    <ligand>
        <name>[4Fe-4S] cluster</name>
        <dbReference type="ChEBI" id="CHEBI:49883"/>
        <label>2</label>
    </ligand>
</feature>
<sequence>MLKTFSIGGIHPADRKLSAGKSIEMLPLPKRVAVPIAQHIGAPAKPEVKKGDLVKTGQVIAKTGGFVSANIHSPVSGKIFKLDEVVDASGYRKPSIIIDVDGDEWDENIDRSETLNTDITLSSEDIIKKVGEMGIVGMGGATFPAHVKLSPPPGKKCDILIINGVECEPFLTSDHRVMLEKGDELIVGIRILMKALKVDKAVIGIENNKPDAIQHLKKLTSQKSGIEVQPLKVQYPQGGEKQLIDAVIGRQVPSGKLPIEVGAVVHNVGTAYAIYEAVQKNKPLVERVVTVTGPGVTKPGNFLARIGTPVSQLIEAAGGLPDNTGKVVGGGPMMGKALTNLDVPVTKGSSGILILPHEEAHRKPVENCIRCSKCISACPMGLEPYLLMIESEKELLDRAEDDNIMDCIECGSCSFTCPANRPLLDYIRLGKGKVGQIIRNRN</sequence>
<dbReference type="AlphaFoldDB" id="A0A2U2B675"/>
<dbReference type="GO" id="GO:0005886">
    <property type="term" value="C:plasma membrane"/>
    <property type="evidence" value="ECO:0007669"/>
    <property type="project" value="UniProtKB-SubCell"/>
</dbReference>
<dbReference type="NCBIfam" id="NF003454">
    <property type="entry name" value="PRK05035.1"/>
    <property type="match status" value="1"/>
</dbReference>
<evidence type="ECO:0000259" key="9">
    <source>
        <dbReference type="PROSITE" id="PS51379"/>
    </source>
</evidence>
<dbReference type="Proteomes" id="UP000244956">
    <property type="component" value="Unassembled WGS sequence"/>
</dbReference>
<dbReference type="SUPFAM" id="SSF46548">
    <property type="entry name" value="alpha-helical ferredoxin"/>
    <property type="match status" value="1"/>
</dbReference>
<dbReference type="NCBIfam" id="TIGR01945">
    <property type="entry name" value="rnfC"/>
    <property type="match status" value="1"/>
</dbReference>
<keyword evidence="1 8" id="KW-0813">Transport</keyword>
<evidence type="ECO:0000256" key="3">
    <source>
        <dbReference type="ARBA" id="ARBA00022723"/>
    </source>
</evidence>
<dbReference type="InterPro" id="IPR026902">
    <property type="entry name" value="RnfC_N"/>
</dbReference>
<dbReference type="EMBL" id="QEWP01000013">
    <property type="protein sequence ID" value="PWD98567.1"/>
    <property type="molecule type" value="Genomic_DNA"/>
</dbReference>
<evidence type="ECO:0000256" key="6">
    <source>
        <dbReference type="ARBA" id="ARBA00023004"/>
    </source>
</evidence>
<dbReference type="RefSeq" id="WP_109265320.1">
    <property type="nucleotide sequence ID" value="NZ_QEWP01000013.1"/>
</dbReference>
<dbReference type="GO" id="GO:0051539">
    <property type="term" value="F:4 iron, 4 sulfur cluster binding"/>
    <property type="evidence" value="ECO:0007669"/>
    <property type="project" value="UniProtKB-KW"/>
</dbReference>
<comment type="subcellular location">
    <subcellularLocation>
        <location evidence="8">Cell membrane</location>
        <topology evidence="8">Peripheral membrane protein</topology>
    </subcellularLocation>
</comment>
<comment type="subunit">
    <text evidence="8">The complex is composed of six subunits: RnfA, RnfB, RnfC, RnfD, RnfE and RnfG.</text>
</comment>
<dbReference type="OrthoDB" id="9767754at2"/>
<keyword evidence="8" id="KW-0472">Membrane</keyword>
<dbReference type="InterPro" id="IPR019554">
    <property type="entry name" value="Soluble_ligand-bd"/>
</dbReference>
<keyword evidence="11" id="KW-1185">Reference proteome</keyword>
<dbReference type="Pfam" id="PF10531">
    <property type="entry name" value="SLBB"/>
    <property type="match status" value="1"/>
</dbReference>
<comment type="caution">
    <text evidence="10">The sequence shown here is derived from an EMBL/GenBank/DDBJ whole genome shotgun (WGS) entry which is preliminary data.</text>
</comment>
<dbReference type="GO" id="GO:0009055">
    <property type="term" value="F:electron transfer activity"/>
    <property type="evidence" value="ECO:0007669"/>
    <property type="project" value="InterPro"/>
</dbReference>
<evidence type="ECO:0000256" key="1">
    <source>
        <dbReference type="ARBA" id="ARBA00022448"/>
    </source>
</evidence>
<dbReference type="PROSITE" id="PS00198">
    <property type="entry name" value="4FE4S_FER_1"/>
    <property type="match status" value="2"/>
</dbReference>
<dbReference type="Gene3D" id="3.30.70.20">
    <property type="match status" value="1"/>
</dbReference>
<gene>
    <name evidence="8" type="primary">rnfC</name>
    <name evidence="10" type="ORF">DDZ16_15125</name>
</gene>
<evidence type="ECO:0000256" key="2">
    <source>
        <dbReference type="ARBA" id="ARBA00022485"/>
    </source>
</evidence>
<dbReference type="PROSITE" id="PS51379">
    <property type="entry name" value="4FE4S_FER_2"/>
    <property type="match status" value="2"/>
</dbReference>
<dbReference type="Pfam" id="PF13375">
    <property type="entry name" value="RnfC_N"/>
    <property type="match status" value="1"/>
</dbReference>
<reference evidence="10 11" key="1">
    <citation type="submission" date="2018-05" db="EMBL/GenBank/DDBJ databases">
        <title>Marinilabilia rubrum sp. nov., isolated from saltern sediment.</title>
        <authorList>
            <person name="Zhang R."/>
        </authorList>
    </citation>
    <scope>NUCLEOTIDE SEQUENCE [LARGE SCALE GENOMIC DNA]</scope>
    <source>
        <strain evidence="10 11">WTE16</strain>
    </source>
</reference>
<evidence type="ECO:0000313" key="11">
    <source>
        <dbReference type="Proteomes" id="UP000244956"/>
    </source>
</evidence>
<dbReference type="InterPro" id="IPR017900">
    <property type="entry name" value="4Fe4S_Fe_S_CS"/>
</dbReference>
<feature type="binding site" evidence="8">
    <location>
        <position position="371"/>
    </location>
    <ligand>
        <name>[4Fe-4S] cluster</name>
        <dbReference type="ChEBI" id="CHEBI:49883"/>
        <label>1</label>
    </ligand>
</feature>
<evidence type="ECO:0000256" key="8">
    <source>
        <dbReference type="HAMAP-Rule" id="MF_00461"/>
    </source>
</evidence>
<evidence type="ECO:0000256" key="4">
    <source>
        <dbReference type="ARBA" id="ARBA00022737"/>
    </source>
</evidence>
<comment type="function">
    <text evidence="8">Part of a membrane-bound complex that couples electron transfer with translocation of ions across the membrane.</text>
</comment>
<evidence type="ECO:0000256" key="5">
    <source>
        <dbReference type="ARBA" id="ARBA00022982"/>
    </source>
</evidence>
<comment type="cofactor">
    <cofactor evidence="8">
        <name>[4Fe-4S] cluster</name>
        <dbReference type="ChEBI" id="CHEBI:49883"/>
    </cofactor>
    <text evidence="8">Binds 2 [4Fe-4S] clusters per subunit.</text>
</comment>
<comment type="similarity">
    <text evidence="8">Belongs to the 4Fe4S bacterial-type ferredoxin family. RnfC subfamily.</text>
</comment>
<dbReference type="InterPro" id="IPR011538">
    <property type="entry name" value="Nuo51_FMN-bd"/>
</dbReference>
<dbReference type="Gene3D" id="3.40.50.11540">
    <property type="entry name" value="NADH-ubiquinone oxidoreductase 51kDa subunit"/>
    <property type="match status" value="1"/>
</dbReference>
<evidence type="ECO:0000313" key="10">
    <source>
        <dbReference type="EMBL" id="PWD98567.1"/>
    </source>
</evidence>
<dbReference type="HAMAP" id="MF_00461">
    <property type="entry name" value="RsxC_RnfC"/>
    <property type="match status" value="1"/>
</dbReference>
<feature type="binding site" evidence="8">
    <location>
        <position position="410"/>
    </location>
    <ligand>
        <name>[4Fe-4S] cluster</name>
        <dbReference type="ChEBI" id="CHEBI:49883"/>
        <label>2</label>
    </ligand>
</feature>
<feature type="binding site" evidence="8">
    <location>
        <position position="378"/>
    </location>
    <ligand>
        <name>[4Fe-4S] cluster</name>
        <dbReference type="ChEBI" id="CHEBI:49883"/>
        <label>2</label>
    </ligand>
</feature>
<evidence type="ECO:0000256" key="7">
    <source>
        <dbReference type="ARBA" id="ARBA00023014"/>
    </source>
</evidence>
<dbReference type="GO" id="GO:0022900">
    <property type="term" value="P:electron transport chain"/>
    <property type="evidence" value="ECO:0007669"/>
    <property type="project" value="UniProtKB-UniRule"/>
</dbReference>
<organism evidence="10 11">
    <name type="scientific">Marinilabilia rubra</name>
    <dbReference type="NCBI Taxonomy" id="2162893"/>
    <lineage>
        <taxon>Bacteria</taxon>
        <taxon>Pseudomonadati</taxon>
        <taxon>Bacteroidota</taxon>
        <taxon>Bacteroidia</taxon>
        <taxon>Marinilabiliales</taxon>
        <taxon>Marinilabiliaceae</taxon>
        <taxon>Marinilabilia</taxon>
    </lineage>
</organism>
<dbReference type="GO" id="GO:0046872">
    <property type="term" value="F:metal ion binding"/>
    <property type="evidence" value="ECO:0007669"/>
    <property type="project" value="UniProtKB-KW"/>
</dbReference>
<keyword evidence="7 8" id="KW-0411">Iron-sulfur</keyword>
<feature type="binding site" evidence="8">
    <location>
        <position position="417"/>
    </location>
    <ligand>
        <name>[4Fe-4S] cluster</name>
        <dbReference type="ChEBI" id="CHEBI:49883"/>
        <label>1</label>
    </ligand>
</feature>
<accession>A0A2U2B675</accession>
<keyword evidence="2 8" id="KW-0004">4Fe-4S</keyword>
<feature type="binding site" evidence="8">
    <location>
        <position position="374"/>
    </location>
    <ligand>
        <name>[4Fe-4S] cluster</name>
        <dbReference type="ChEBI" id="CHEBI:49883"/>
        <label>1</label>
    </ligand>
</feature>
<keyword evidence="8" id="KW-1278">Translocase</keyword>
<dbReference type="PANTHER" id="PTHR43034:SF2">
    <property type="entry name" value="ION-TRANSLOCATING OXIDOREDUCTASE COMPLEX SUBUNIT C"/>
    <property type="match status" value="1"/>
</dbReference>
<keyword evidence="4 8" id="KW-0677">Repeat</keyword>
<feature type="domain" description="4Fe-4S ferredoxin-type" evidence="9">
    <location>
        <begin position="397"/>
        <end position="427"/>
    </location>
</feature>
<dbReference type="EC" id="7.-.-.-" evidence="8"/>
<keyword evidence="5 8" id="KW-0249">Electron transport</keyword>
<keyword evidence="8" id="KW-1003">Cell membrane</keyword>
<name>A0A2U2B675_9BACT</name>
<protein>
    <recommendedName>
        <fullName evidence="8">Ion-translocating oxidoreductase complex subunit C</fullName>
        <ecNumber evidence="8">7.-.-.-</ecNumber>
    </recommendedName>
    <alternativeName>
        <fullName evidence="8">Rnf electron transport complex subunit C</fullName>
    </alternativeName>
</protein>
<dbReference type="InterPro" id="IPR017896">
    <property type="entry name" value="4Fe4S_Fe-S-bd"/>
</dbReference>
<feature type="binding site" evidence="8">
    <location>
        <position position="407"/>
    </location>
    <ligand>
        <name>[4Fe-4S] cluster</name>
        <dbReference type="ChEBI" id="CHEBI:49883"/>
        <label>2</label>
    </ligand>
</feature>
<proteinExistence type="inferred from homology"/>
<dbReference type="SUPFAM" id="SSF142019">
    <property type="entry name" value="Nqo1 FMN-binding domain-like"/>
    <property type="match status" value="1"/>
</dbReference>
<dbReference type="Pfam" id="PF13237">
    <property type="entry name" value="Fer4_10"/>
    <property type="match status" value="1"/>
</dbReference>
<dbReference type="InterPro" id="IPR037225">
    <property type="entry name" value="Nuo51_FMN-bd_sf"/>
</dbReference>
<dbReference type="InterPro" id="IPR010208">
    <property type="entry name" value="Ion_transpt_RnfC/RsxC"/>
</dbReference>
<dbReference type="PANTHER" id="PTHR43034">
    <property type="entry name" value="ION-TRANSLOCATING OXIDOREDUCTASE COMPLEX SUBUNIT C"/>
    <property type="match status" value="1"/>
</dbReference>
<keyword evidence="3 8" id="KW-0479">Metal-binding</keyword>
<feature type="binding site" evidence="8">
    <location>
        <position position="368"/>
    </location>
    <ligand>
        <name>[4Fe-4S] cluster</name>
        <dbReference type="ChEBI" id="CHEBI:49883"/>
        <label>1</label>
    </ligand>
</feature>
<dbReference type="Pfam" id="PF01512">
    <property type="entry name" value="Complex1_51K"/>
    <property type="match status" value="1"/>
</dbReference>